<dbReference type="PANTHER" id="PTHR43027">
    <property type="entry name" value="DOXORUBICIN RESISTANCE ABC TRANSPORTER PERMEASE PROTEIN DRRC-RELATED"/>
    <property type="match status" value="1"/>
</dbReference>
<dbReference type="EMBL" id="VLNT01000010">
    <property type="protein sequence ID" value="TSD62261.1"/>
    <property type="molecule type" value="Genomic_DNA"/>
</dbReference>
<keyword evidence="3 6" id="KW-1133">Transmembrane helix</keyword>
<evidence type="ECO:0000256" key="3">
    <source>
        <dbReference type="ARBA" id="ARBA00022989"/>
    </source>
</evidence>
<feature type="transmembrane region" description="Helical" evidence="6">
    <location>
        <begin position="114"/>
        <end position="139"/>
    </location>
</feature>
<dbReference type="GO" id="GO:0046677">
    <property type="term" value="P:response to antibiotic"/>
    <property type="evidence" value="ECO:0007669"/>
    <property type="project" value="UniProtKB-KW"/>
</dbReference>
<keyword evidence="5" id="KW-0046">Antibiotic resistance</keyword>
<comment type="caution">
    <text evidence="8">The sequence shown here is derived from an EMBL/GenBank/DDBJ whole genome shotgun (WGS) entry which is preliminary data.</text>
</comment>
<organism evidence="8 9">
    <name type="scientific">Aeromicrobium piscarium</name>
    <dbReference type="NCBI Taxonomy" id="2590901"/>
    <lineage>
        <taxon>Bacteria</taxon>
        <taxon>Bacillati</taxon>
        <taxon>Actinomycetota</taxon>
        <taxon>Actinomycetes</taxon>
        <taxon>Propionibacteriales</taxon>
        <taxon>Nocardioidaceae</taxon>
        <taxon>Aeromicrobium</taxon>
    </lineage>
</organism>
<dbReference type="OrthoDB" id="3217868at2"/>
<sequence>MTESTIQTATGGGGLRALAMLVRGEAKMVIRDTAGLVIPVALPLLIMVMNASSANSEEIVDGRTALDIYVLPIVFAIVIATIGIVNMPSFLTIYRKTGILRRLAVTPVSPMTVLSAQVIVSLIQALLGLAIAFTVAAVAFDARLPIDLGPALGIVVLSIAAMYALGMVVASLAPTPNAAIAIGLIVFFAIGALGGMFGGPDTLPDVIDRIGSVLPFGASVDGLSAAWAGETVPWRCWVSLAVTAVLGAGVAATTFRWDR</sequence>
<evidence type="ECO:0000313" key="9">
    <source>
        <dbReference type="Proteomes" id="UP000316988"/>
    </source>
</evidence>
<dbReference type="PANTHER" id="PTHR43027:SF2">
    <property type="entry name" value="TRANSPORT PERMEASE PROTEIN"/>
    <property type="match status" value="1"/>
</dbReference>
<feature type="transmembrane region" description="Helical" evidence="6">
    <location>
        <begin position="179"/>
        <end position="199"/>
    </location>
</feature>
<gene>
    <name evidence="8" type="ORF">FNM00_13015</name>
</gene>
<evidence type="ECO:0000313" key="8">
    <source>
        <dbReference type="EMBL" id="TSD62261.1"/>
    </source>
</evidence>
<evidence type="ECO:0000256" key="5">
    <source>
        <dbReference type="ARBA" id="ARBA00023251"/>
    </source>
</evidence>
<dbReference type="InterPro" id="IPR000412">
    <property type="entry name" value="ABC_2_transport"/>
</dbReference>
<dbReference type="PIRSF" id="PIRSF006648">
    <property type="entry name" value="DrrB"/>
    <property type="match status" value="1"/>
</dbReference>
<keyword evidence="9" id="KW-1185">Reference proteome</keyword>
<dbReference type="RefSeq" id="WP_143913976.1">
    <property type="nucleotide sequence ID" value="NZ_VLNT01000010.1"/>
</dbReference>
<evidence type="ECO:0000256" key="2">
    <source>
        <dbReference type="ARBA" id="ARBA00022692"/>
    </source>
</evidence>
<name>A0A554S7E2_9ACTN</name>
<accession>A0A554S7E2</accession>
<dbReference type="InterPro" id="IPR013525">
    <property type="entry name" value="ABC2_TM"/>
</dbReference>
<dbReference type="Pfam" id="PF12698">
    <property type="entry name" value="ABC2_membrane_3"/>
    <property type="match status" value="1"/>
</dbReference>
<feature type="transmembrane region" description="Helical" evidence="6">
    <location>
        <begin position="151"/>
        <end position="172"/>
    </location>
</feature>
<feature type="transmembrane region" description="Helical" evidence="6">
    <location>
        <begin position="29"/>
        <end position="49"/>
    </location>
</feature>
<dbReference type="Proteomes" id="UP000316988">
    <property type="component" value="Unassembled WGS sequence"/>
</dbReference>
<keyword evidence="2 6" id="KW-0812">Transmembrane</keyword>
<evidence type="ECO:0000256" key="4">
    <source>
        <dbReference type="ARBA" id="ARBA00023136"/>
    </source>
</evidence>
<feature type="transmembrane region" description="Helical" evidence="6">
    <location>
        <begin position="69"/>
        <end position="94"/>
    </location>
</feature>
<dbReference type="AlphaFoldDB" id="A0A554S7E2"/>
<evidence type="ECO:0000256" key="1">
    <source>
        <dbReference type="ARBA" id="ARBA00004141"/>
    </source>
</evidence>
<dbReference type="GO" id="GO:0140359">
    <property type="term" value="F:ABC-type transporter activity"/>
    <property type="evidence" value="ECO:0007669"/>
    <property type="project" value="InterPro"/>
</dbReference>
<reference evidence="8 9" key="1">
    <citation type="submission" date="2019-07" db="EMBL/GenBank/DDBJ databases">
        <authorList>
            <person name="Zhao L.H."/>
        </authorList>
    </citation>
    <scope>NUCLEOTIDE SEQUENCE [LARGE SCALE GENOMIC DNA]</scope>
    <source>
        <strain evidence="8 9">Co35</strain>
    </source>
</reference>
<proteinExistence type="predicted"/>
<dbReference type="GO" id="GO:0043190">
    <property type="term" value="C:ATP-binding cassette (ABC) transporter complex"/>
    <property type="evidence" value="ECO:0007669"/>
    <property type="project" value="InterPro"/>
</dbReference>
<keyword evidence="4 6" id="KW-0472">Membrane</keyword>
<evidence type="ECO:0000256" key="6">
    <source>
        <dbReference type="SAM" id="Phobius"/>
    </source>
</evidence>
<dbReference type="InterPro" id="IPR052902">
    <property type="entry name" value="ABC-2_transporter"/>
</dbReference>
<protein>
    <submittedName>
        <fullName evidence="8">ABC transporter permease</fullName>
    </submittedName>
</protein>
<feature type="domain" description="ABC-2 type transporter transmembrane" evidence="7">
    <location>
        <begin position="69"/>
        <end position="250"/>
    </location>
</feature>
<feature type="transmembrane region" description="Helical" evidence="6">
    <location>
        <begin position="237"/>
        <end position="257"/>
    </location>
</feature>
<comment type="subcellular location">
    <subcellularLocation>
        <location evidence="1">Membrane</location>
        <topology evidence="1">Multi-pass membrane protein</topology>
    </subcellularLocation>
</comment>
<evidence type="ECO:0000259" key="7">
    <source>
        <dbReference type="Pfam" id="PF12698"/>
    </source>
</evidence>